<dbReference type="Proteomes" id="UP001165960">
    <property type="component" value="Unassembled WGS sequence"/>
</dbReference>
<keyword evidence="2" id="KW-1185">Reference proteome</keyword>
<organism evidence="1 2">
    <name type="scientific">Entomophthora muscae</name>
    <dbReference type="NCBI Taxonomy" id="34485"/>
    <lineage>
        <taxon>Eukaryota</taxon>
        <taxon>Fungi</taxon>
        <taxon>Fungi incertae sedis</taxon>
        <taxon>Zoopagomycota</taxon>
        <taxon>Entomophthoromycotina</taxon>
        <taxon>Entomophthoromycetes</taxon>
        <taxon>Entomophthorales</taxon>
        <taxon>Entomophthoraceae</taxon>
        <taxon>Entomophthora</taxon>
    </lineage>
</organism>
<name>A0ACC2SJS0_9FUNG</name>
<proteinExistence type="predicted"/>
<accession>A0ACC2SJS0</accession>
<reference evidence="1" key="1">
    <citation type="submission" date="2022-04" db="EMBL/GenBank/DDBJ databases">
        <title>Genome of the entomopathogenic fungus Entomophthora muscae.</title>
        <authorList>
            <person name="Elya C."/>
            <person name="Lovett B.R."/>
            <person name="Lee E."/>
            <person name="Macias A.M."/>
            <person name="Hajek A.E."/>
            <person name="De Bivort B.L."/>
            <person name="Kasson M.T."/>
            <person name="De Fine Licht H.H."/>
            <person name="Stajich J.E."/>
        </authorList>
    </citation>
    <scope>NUCLEOTIDE SEQUENCE</scope>
    <source>
        <strain evidence="1">Berkeley</strain>
    </source>
</reference>
<evidence type="ECO:0000313" key="1">
    <source>
        <dbReference type="EMBL" id="KAJ9062486.1"/>
    </source>
</evidence>
<dbReference type="EMBL" id="QTSX02005004">
    <property type="protein sequence ID" value="KAJ9062486.1"/>
    <property type="molecule type" value="Genomic_DNA"/>
</dbReference>
<protein>
    <submittedName>
        <fullName evidence="1">Uncharacterized protein</fullName>
    </submittedName>
</protein>
<comment type="caution">
    <text evidence="1">The sequence shown here is derived from an EMBL/GenBank/DDBJ whole genome shotgun (WGS) entry which is preliminary data.</text>
</comment>
<gene>
    <name evidence="1" type="ORF">DSO57_1010273</name>
</gene>
<evidence type="ECO:0000313" key="2">
    <source>
        <dbReference type="Proteomes" id="UP001165960"/>
    </source>
</evidence>
<sequence>MNTFFLFFLPLTWTLANEIKSIVPFTVNRAVNLNYSISGLATKGKGIIATFPERNIPFQNILSGREYKVDKRYFDAREILFVSKKKAYSIGSIAYRLVEYKRRKGLLEPTLIKSGNLDSVIALGNDKRLFVGSLVGTPFKAGIRTIISTYKDGVFNKLRELDGQLTAFTISPDNKKIYGILNSYENGHLKELIEISLHDNRTYYSLLAKKYNQSVQRDTVVCDKQGNIYVNWKKSVIEVYTSRSKTSSITSDYEIDHMAISNSEPQYLYVVGKNSHLTNVSRVFGRVKL</sequence>